<feature type="domain" description="Microcin J25-processing protein McjB C-terminal" evidence="1">
    <location>
        <begin position="6"/>
        <end position="111"/>
    </location>
</feature>
<evidence type="ECO:0000313" key="2">
    <source>
        <dbReference type="EMBL" id="MBZ2166319.1"/>
    </source>
</evidence>
<dbReference type="AlphaFoldDB" id="A0A8T5V017"/>
<reference evidence="3" key="1">
    <citation type="journal article" date="2022" name="Microbiol. Resour. Announc.">
        <title>Draft Genome Sequence of a Methanogenic Archaeon from West Spitsbergen Permafrost.</title>
        <authorList>
            <person name="Trubitsyn V."/>
            <person name="Rivkina E."/>
            <person name="Shcherbakova V."/>
        </authorList>
    </citation>
    <scope>NUCLEOTIDE SEQUENCE [LARGE SCALE GENOMIC DNA]</scope>
    <source>
        <strain evidence="3">VT</strain>
    </source>
</reference>
<comment type="caution">
    <text evidence="2">The sequence shown here is derived from an EMBL/GenBank/DDBJ whole genome shotgun (WGS) entry which is preliminary data.</text>
</comment>
<dbReference type="InterPro" id="IPR032708">
    <property type="entry name" value="McjB_C"/>
</dbReference>
<dbReference type="EMBL" id="JAIOUQ010000010">
    <property type="protein sequence ID" value="MBZ2166319.1"/>
    <property type="molecule type" value="Genomic_DNA"/>
</dbReference>
<accession>A0A8T5V017</accession>
<gene>
    <name evidence="2" type="ORF">K8N75_09745</name>
</gene>
<proteinExistence type="predicted"/>
<protein>
    <submittedName>
        <fullName evidence="2">Lasso peptide biosynthesis B2 protein</fullName>
    </submittedName>
</protein>
<dbReference type="Proteomes" id="UP000825933">
    <property type="component" value="Unassembled WGS sequence"/>
</dbReference>
<dbReference type="InterPro" id="IPR053521">
    <property type="entry name" value="McjB-like"/>
</dbReference>
<dbReference type="NCBIfam" id="NF033537">
    <property type="entry name" value="lasso_biosyn_B2"/>
    <property type="match status" value="1"/>
</dbReference>
<evidence type="ECO:0000313" key="3">
    <source>
        <dbReference type="Proteomes" id="UP000825933"/>
    </source>
</evidence>
<keyword evidence="3" id="KW-1185">Reference proteome</keyword>
<dbReference type="Pfam" id="PF13471">
    <property type="entry name" value="Transglut_core3"/>
    <property type="match status" value="1"/>
</dbReference>
<sequence>MISFIRLSLSLFSFSKVKKISKRISRPNHKQKDSITIEDIIWSVRVVSPYVPKATCLTQAITGQIILSRYNHPSKLKIGVIKEEEFEAHAWLEIDDQIVLGESEKEYKPILESEY</sequence>
<organism evidence="2 3">
    <name type="scientific">Methanobacterium spitsbergense</name>
    <dbReference type="NCBI Taxonomy" id="2874285"/>
    <lineage>
        <taxon>Archaea</taxon>
        <taxon>Methanobacteriati</taxon>
        <taxon>Methanobacteriota</taxon>
        <taxon>Methanomada group</taxon>
        <taxon>Methanobacteria</taxon>
        <taxon>Methanobacteriales</taxon>
        <taxon>Methanobacteriaceae</taxon>
        <taxon>Methanobacterium</taxon>
    </lineage>
</organism>
<evidence type="ECO:0000259" key="1">
    <source>
        <dbReference type="Pfam" id="PF13471"/>
    </source>
</evidence>
<name>A0A8T5V017_9EURY</name>